<feature type="binding site" evidence="6">
    <location>
        <position position="5"/>
    </location>
    <ligand>
        <name>Mg(2+)</name>
        <dbReference type="ChEBI" id="CHEBI:18420"/>
    </ligand>
</feature>
<dbReference type="EMBL" id="ACJN02000004">
    <property type="protein sequence ID" value="EFI33126.1"/>
    <property type="molecule type" value="Genomic_DNA"/>
</dbReference>
<evidence type="ECO:0000256" key="4">
    <source>
        <dbReference type="ARBA" id="ARBA00022801"/>
    </source>
</evidence>
<dbReference type="PANTHER" id="PTHR42740">
    <property type="entry name" value="RIBONUCLEASE VAPC3"/>
    <property type="match status" value="1"/>
</dbReference>
<dbReference type="RefSeq" id="WP_008871817.1">
    <property type="nucleotide sequence ID" value="NZ_ACJN02000004.1"/>
</dbReference>
<comment type="similarity">
    <text evidence="6">Belongs to the PINc/VapC protein family.</text>
</comment>
<dbReference type="CDD" id="cd18763">
    <property type="entry name" value="PIN_MtVapC3-like"/>
    <property type="match status" value="1"/>
</dbReference>
<dbReference type="InterPro" id="IPR022907">
    <property type="entry name" value="VapC_family"/>
</dbReference>
<dbReference type="SUPFAM" id="SSF88723">
    <property type="entry name" value="PIN domain-like"/>
    <property type="match status" value="1"/>
</dbReference>
<organism evidence="8 9">
    <name type="scientific">Desulfonatronospira thiodismutans ASO3-1</name>
    <dbReference type="NCBI Taxonomy" id="555779"/>
    <lineage>
        <taxon>Bacteria</taxon>
        <taxon>Pseudomonadati</taxon>
        <taxon>Thermodesulfobacteriota</taxon>
        <taxon>Desulfovibrionia</taxon>
        <taxon>Desulfovibrionales</taxon>
        <taxon>Desulfonatronovibrionaceae</taxon>
        <taxon>Desulfonatronospira</taxon>
    </lineage>
</organism>
<evidence type="ECO:0000256" key="2">
    <source>
        <dbReference type="ARBA" id="ARBA00022722"/>
    </source>
</evidence>
<dbReference type="eggNOG" id="COG1487">
    <property type="taxonomic scope" value="Bacteria"/>
</dbReference>
<dbReference type="InterPro" id="IPR051749">
    <property type="entry name" value="PINc/VapC_TA_RNase"/>
</dbReference>
<evidence type="ECO:0000256" key="5">
    <source>
        <dbReference type="ARBA" id="ARBA00022842"/>
    </source>
</evidence>
<evidence type="ECO:0000313" key="9">
    <source>
        <dbReference type="Proteomes" id="UP000005496"/>
    </source>
</evidence>
<dbReference type="PANTHER" id="PTHR42740:SF1">
    <property type="entry name" value="RIBONUCLEASE VAPC3"/>
    <property type="match status" value="1"/>
</dbReference>
<comment type="function">
    <text evidence="6">Toxic component of a toxin-antitoxin (TA) system. An RNase.</text>
</comment>
<dbReference type="GO" id="GO:0000287">
    <property type="term" value="F:magnesium ion binding"/>
    <property type="evidence" value="ECO:0007669"/>
    <property type="project" value="UniProtKB-UniRule"/>
</dbReference>
<evidence type="ECO:0000313" key="8">
    <source>
        <dbReference type="EMBL" id="EFI33126.1"/>
    </source>
</evidence>
<feature type="binding site" evidence="6">
    <location>
        <position position="96"/>
    </location>
    <ligand>
        <name>Mg(2+)</name>
        <dbReference type="ChEBI" id="CHEBI:18420"/>
    </ligand>
</feature>
<keyword evidence="3 6" id="KW-0479">Metal-binding</keyword>
<dbReference type="Pfam" id="PF01850">
    <property type="entry name" value="PIN"/>
    <property type="match status" value="1"/>
</dbReference>
<dbReference type="AlphaFoldDB" id="D6SU35"/>
<dbReference type="GO" id="GO:0004540">
    <property type="term" value="F:RNA nuclease activity"/>
    <property type="evidence" value="ECO:0007669"/>
    <property type="project" value="InterPro"/>
</dbReference>
<evidence type="ECO:0000256" key="1">
    <source>
        <dbReference type="ARBA" id="ARBA00022649"/>
    </source>
</evidence>
<sequence length="133" mass="15162">MVFVDTTVWIDFFADLDQPHVVTLSELIEQEEDLSLCGIILAEVLQGIRSDKDFIKTREYLGGLVFLPMGQATFLRAAEVYRSLRKKGVTIRKPVDCMIASVAMEYDICLLHNDRDFDHIARHSGLRVFSTKP</sequence>
<dbReference type="OrthoDB" id="9811788at2"/>
<accession>D6SU35</accession>
<evidence type="ECO:0000256" key="6">
    <source>
        <dbReference type="HAMAP-Rule" id="MF_00265"/>
    </source>
</evidence>
<keyword evidence="6" id="KW-0800">Toxin</keyword>
<dbReference type="InterPro" id="IPR002716">
    <property type="entry name" value="PIN_dom"/>
</dbReference>
<proteinExistence type="inferred from homology"/>
<reference evidence="8" key="1">
    <citation type="submission" date="2010-05" db="EMBL/GenBank/DDBJ databases">
        <title>The draft genome of Desulfonatronospira thiodismutans ASO3-1.</title>
        <authorList>
            <consortium name="US DOE Joint Genome Institute (JGI-PGF)"/>
            <person name="Lucas S."/>
            <person name="Copeland A."/>
            <person name="Lapidus A."/>
            <person name="Cheng J.-F."/>
            <person name="Bruce D."/>
            <person name="Goodwin L."/>
            <person name="Pitluck S."/>
            <person name="Chertkov O."/>
            <person name="Brettin T."/>
            <person name="Detter J.C."/>
            <person name="Han C."/>
            <person name="Land M.L."/>
            <person name="Hauser L."/>
            <person name="Kyrpides N."/>
            <person name="Mikhailova N."/>
            <person name="Muyzer G."/>
            <person name="Woyke T."/>
        </authorList>
    </citation>
    <scope>NUCLEOTIDE SEQUENCE [LARGE SCALE GENOMIC DNA]</scope>
    <source>
        <strain evidence="8">ASO3-1</strain>
    </source>
</reference>
<dbReference type="GO" id="GO:0090729">
    <property type="term" value="F:toxin activity"/>
    <property type="evidence" value="ECO:0007669"/>
    <property type="project" value="UniProtKB-KW"/>
</dbReference>
<dbReference type="GO" id="GO:0016787">
    <property type="term" value="F:hydrolase activity"/>
    <property type="evidence" value="ECO:0007669"/>
    <property type="project" value="UniProtKB-KW"/>
</dbReference>
<comment type="cofactor">
    <cofactor evidence="6">
        <name>Mg(2+)</name>
        <dbReference type="ChEBI" id="CHEBI:18420"/>
    </cofactor>
</comment>
<evidence type="ECO:0000256" key="3">
    <source>
        <dbReference type="ARBA" id="ARBA00022723"/>
    </source>
</evidence>
<dbReference type="Proteomes" id="UP000005496">
    <property type="component" value="Unassembled WGS sequence"/>
</dbReference>
<feature type="domain" description="PIN" evidence="7">
    <location>
        <begin position="2"/>
        <end position="122"/>
    </location>
</feature>
<keyword evidence="2 6" id="KW-0540">Nuclease</keyword>
<keyword evidence="1 6" id="KW-1277">Toxin-antitoxin system</keyword>
<keyword evidence="4 6" id="KW-0378">Hydrolase</keyword>
<keyword evidence="9" id="KW-1185">Reference proteome</keyword>
<dbReference type="Gene3D" id="3.40.50.1010">
    <property type="entry name" value="5'-nuclease"/>
    <property type="match status" value="1"/>
</dbReference>
<name>D6SU35_9BACT</name>
<gene>
    <name evidence="6" type="primary">vapC</name>
    <name evidence="8" type="ORF">Dthio_PD0442</name>
</gene>
<dbReference type="HAMAP" id="MF_00265">
    <property type="entry name" value="VapC_Nob1"/>
    <property type="match status" value="1"/>
</dbReference>
<keyword evidence="5 6" id="KW-0460">Magnesium</keyword>
<dbReference type="EC" id="3.1.-.-" evidence="6"/>
<protein>
    <recommendedName>
        <fullName evidence="6">Ribonuclease VapC</fullName>
        <shortName evidence="6">RNase VapC</shortName>
        <ecNumber evidence="6">3.1.-.-</ecNumber>
    </recommendedName>
    <alternativeName>
        <fullName evidence="6">Toxin VapC</fullName>
    </alternativeName>
</protein>
<evidence type="ECO:0000259" key="7">
    <source>
        <dbReference type="Pfam" id="PF01850"/>
    </source>
</evidence>
<comment type="caution">
    <text evidence="8">The sequence shown here is derived from an EMBL/GenBank/DDBJ whole genome shotgun (WGS) entry which is preliminary data.</text>
</comment>
<dbReference type="InterPro" id="IPR029060">
    <property type="entry name" value="PIN-like_dom_sf"/>
</dbReference>